<protein>
    <submittedName>
        <fullName evidence="1">Uncharacterized protein</fullName>
    </submittedName>
</protein>
<proteinExistence type="predicted"/>
<accession>A0A0A8Y2F5</accession>
<name>A0A0A8Y2F5_ARUDO</name>
<reference evidence="1" key="1">
    <citation type="submission" date="2014-09" db="EMBL/GenBank/DDBJ databases">
        <authorList>
            <person name="Magalhaes I.L.F."/>
            <person name="Oliveira U."/>
            <person name="Santos F.R."/>
            <person name="Vidigal T.H.D.A."/>
            <person name="Brescovit A.D."/>
            <person name="Santos A.J."/>
        </authorList>
    </citation>
    <scope>NUCLEOTIDE SEQUENCE</scope>
    <source>
        <tissue evidence="1">Shoot tissue taken approximately 20 cm above the soil surface</tissue>
    </source>
</reference>
<organism evidence="1">
    <name type="scientific">Arundo donax</name>
    <name type="common">Giant reed</name>
    <name type="synonym">Donax arundinaceus</name>
    <dbReference type="NCBI Taxonomy" id="35708"/>
    <lineage>
        <taxon>Eukaryota</taxon>
        <taxon>Viridiplantae</taxon>
        <taxon>Streptophyta</taxon>
        <taxon>Embryophyta</taxon>
        <taxon>Tracheophyta</taxon>
        <taxon>Spermatophyta</taxon>
        <taxon>Magnoliopsida</taxon>
        <taxon>Liliopsida</taxon>
        <taxon>Poales</taxon>
        <taxon>Poaceae</taxon>
        <taxon>PACMAD clade</taxon>
        <taxon>Arundinoideae</taxon>
        <taxon>Arundineae</taxon>
        <taxon>Arundo</taxon>
    </lineage>
</organism>
<reference evidence="1" key="2">
    <citation type="journal article" date="2015" name="Data Brief">
        <title>Shoot transcriptome of the giant reed, Arundo donax.</title>
        <authorList>
            <person name="Barrero R.A."/>
            <person name="Guerrero F.D."/>
            <person name="Moolhuijzen P."/>
            <person name="Goolsby J.A."/>
            <person name="Tidwell J."/>
            <person name="Bellgard S.E."/>
            <person name="Bellgard M.I."/>
        </authorList>
    </citation>
    <scope>NUCLEOTIDE SEQUENCE</scope>
    <source>
        <tissue evidence="1">Shoot tissue taken approximately 20 cm above the soil surface</tissue>
    </source>
</reference>
<dbReference type="AlphaFoldDB" id="A0A0A8Y2F5"/>
<sequence>MELTPHALAASQRLAASCPSRLLPALSFLLDLLGLG</sequence>
<dbReference type="EMBL" id="GBRH01278517">
    <property type="protein sequence ID" value="JAD19378.1"/>
    <property type="molecule type" value="Transcribed_RNA"/>
</dbReference>
<evidence type="ECO:0000313" key="1">
    <source>
        <dbReference type="EMBL" id="JAD19378.1"/>
    </source>
</evidence>